<evidence type="ECO:0000313" key="2">
    <source>
        <dbReference type="Proteomes" id="UP000775686"/>
    </source>
</evidence>
<gene>
    <name evidence="1" type="ORF">H6A32_13090</name>
</gene>
<sequence>MKCYADYPFYTDKYHGRMDEADFQRHIITASQYIKYLTKGRSDRYDGDELKYAACESADVLFSVSRSLSGMGEKKSENTDGYSVSYVTQGKDGETSEELSNRKMNGVIRKWLLPTGLLYAGARCGHAYKH</sequence>
<dbReference type="Proteomes" id="UP000775686">
    <property type="component" value="Unassembled WGS sequence"/>
</dbReference>
<dbReference type="RefSeq" id="WP_204864539.1">
    <property type="nucleotide sequence ID" value="NZ_JACJKH010000027.1"/>
</dbReference>
<name>A0ABS2EJJ3_9FIRM</name>
<organism evidence="1 2">
    <name type="scientific">Drancourtella massiliensis</name>
    <dbReference type="NCBI Taxonomy" id="1632013"/>
    <lineage>
        <taxon>Bacteria</taxon>
        <taxon>Bacillati</taxon>
        <taxon>Bacillota</taxon>
        <taxon>Clostridia</taxon>
        <taxon>Eubacteriales</taxon>
        <taxon>Oscillospiraceae</taxon>
        <taxon>Drancourtella</taxon>
    </lineage>
</organism>
<protein>
    <submittedName>
        <fullName evidence="1">Uncharacterized protein</fullName>
    </submittedName>
</protein>
<evidence type="ECO:0000313" key="1">
    <source>
        <dbReference type="EMBL" id="MBM6745220.1"/>
    </source>
</evidence>
<accession>A0ABS2EJJ3</accession>
<comment type="caution">
    <text evidence="1">The sequence shown here is derived from an EMBL/GenBank/DDBJ whole genome shotgun (WGS) entry which is preliminary data.</text>
</comment>
<proteinExistence type="predicted"/>
<keyword evidence="2" id="KW-1185">Reference proteome</keyword>
<reference evidence="1 2" key="1">
    <citation type="journal article" date="2021" name="Sci. Rep.">
        <title>The distribution of antibiotic resistance genes in chicken gut microbiota commensals.</title>
        <authorList>
            <person name="Juricova H."/>
            <person name="Matiasovicova J."/>
            <person name="Kubasova T."/>
            <person name="Cejkova D."/>
            <person name="Rychlik I."/>
        </authorList>
    </citation>
    <scope>NUCLEOTIDE SEQUENCE [LARGE SCALE GENOMIC DNA]</scope>
    <source>
        <strain evidence="1 2">An770</strain>
    </source>
</reference>
<dbReference type="EMBL" id="JACJKH010000027">
    <property type="protein sequence ID" value="MBM6745220.1"/>
    <property type="molecule type" value="Genomic_DNA"/>
</dbReference>